<dbReference type="SUPFAM" id="SSF53597">
    <property type="entry name" value="Dihydrofolate reductase-like"/>
    <property type="match status" value="1"/>
</dbReference>
<dbReference type="PANTHER" id="PTHR38011:SF7">
    <property type="entry name" value="2,5-DIAMINO-6-RIBOSYLAMINO-4(3H)-PYRIMIDINONE 5'-PHOSPHATE REDUCTASE"/>
    <property type="match status" value="1"/>
</dbReference>
<feature type="non-terminal residue" evidence="5">
    <location>
        <position position="1"/>
    </location>
</feature>
<evidence type="ECO:0000313" key="5">
    <source>
        <dbReference type="EMBL" id="NDK92684.1"/>
    </source>
</evidence>
<dbReference type="GO" id="GO:0009231">
    <property type="term" value="P:riboflavin biosynthetic process"/>
    <property type="evidence" value="ECO:0007669"/>
    <property type="project" value="InterPro"/>
</dbReference>
<evidence type="ECO:0000256" key="3">
    <source>
        <dbReference type="ARBA" id="ARBA00023002"/>
    </source>
</evidence>
<evidence type="ECO:0000313" key="6">
    <source>
        <dbReference type="Proteomes" id="UP000466307"/>
    </source>
</evidence>
<feature type="domain" description="Bacterial bifunctional deaminase-reductase C-terminal" evidence="4">
    <location>
        <begin position="8"/>
        <end position="120"/>
    </location>
</feature>
<evidence type="ECO:0000256" key="2">
    <source>
        <dbReference type="ARBA" id="ARBA00022857"/>
    </source>
</evidence>
<keyword evidence="2" id="KW-0521">NADP</keyword>
<dbReference type="Proteomes" id="UP000466307">
    <property type="component" value="Unassembled WGS sequence"/>
</dbReference>
<comment type="pathway">
    <text evidence="1">Cofactor biosynthesis; riboflavin biosynthesis.</text>
</comment>
<dbReference type="InterPro" id="IPR002734">
    <property type="entry name" value="RibDG_C"/>
</dbReference>
<dbReference type="RefSeq" id="WP_202927397.1">
    <property type="nucleotide sequence ID" value="NZ_JAADZU010000199.1"/>
</dbReference>
<dbReference type="AlphaFoldDB" id="A0A7K3LWS9"/>
<dbReference type="GO" id="GO:0008703">
    <property type="term" value="F:5-amino-6-(5-phosphoribosylamino)uracil reductase activity"/>
    <property type="evidence" value="ECO:0007669"/>
    <property type="project" value="InterPro"/>
</dbReference>
<evidence type="ECO:0000256" key="1">
    <source>
        <dbReference type="ARBA" id="ARBA00005104"/>
    </source>
</evidence>
<keyword evidence="6" id="KW-1185">Reference proteome</keyword>
<evidence type="ECO:0000259" key="4">
    <source>
        <dbReference type="Pfam" id="PF01872"/>
    </source>
</evidence>
<dbReference type="Pfam" id="PF01872">
    <property type="entry name" value="RibD_C"/>
    <property type="match status" value="1"/>
</dbReference>
<dbReference type="InterPro" id="IPR024072">
    <property type="entry name" value="DHFR-like_dom_sf"/>
</dbReference>
<proteinExistence type="predicted"/>
<keyword evidence="3" id="KW-0560">Oxidoreductase</keyword>
<protein>
    <submittedName>
        <fullName evidence="5">Pyrimidine reductase family protein</fullName>
    </submittedName>
</protein>
<dbReference type="PANTHER" id="PTHR38011">
    <property type="entry name" value="DIHYDROFOLATE REDUCTASE FAMILY PROTEIN (AFU_ORTHOLOGUE AFUA_8G06820)"/>
    <property type="match status" value="1"/>
</dbReference>
<accession>A0A7K3LWS9</accession>
<dbReference type="EMBL" id="JAADZU010000199">
    <property type="protein sequence ID" value="NDK92684.1"/>
    <property type="molecule type" value="Genomic_DNA"/>
</dbReference>
<dbReference type="Gene3D" id="3.40.430.10">
    <property type="entry name" value="Dihydrofolate Reductase, subunit A"/>
    <property type="match status" value="1"/>
</dbReference>
<gene>
    <name evidence="5" type="ORF">GYA93_24570</name>
</gene>
<reference evidence="5 6" key="1">
    <citation type="submission" date="2020-01" db="EMBL/GenBank/DDBJ databases">
        <title>Investigation of new actinobacteria for the biodesulphurisation of diesel fuel.</title>
        <authorList>
            <person name="Athi Narayanan S.M."/>
        </authorList>
    </citation>
    <scope>NUCLEOTIDE SEQUENCE [LARGE SCALE GENOMIC DNA]</scope>
    <source>
        <strain evidence="5 6">213E</strain>
    </source>
</reference>
<comment type="caution">
    <text evidence="5">The sequence shown here is derived from an EMBL/GenBank/DDBJ whole genome shotgun (WGS) entry which is preliminary data.</text>
</comment>
<sequence>AYPPLAHPDTLVLTCAAADPQRRHALTASGATLVDCGEGTVDLVVALRHLGERGLTRVLCEGGPRLLGSMIAADLLDELCISTSPMLAAGDAPRIALGPDLPHLPRFTPTQILSDDDGYVFTRWTRAAR</sequence>
<dbReference type="InterPro" id="IPR050765">
    <property type="entry name" value="Riboflavin_Biosynth_HTPR"/>
</dbReference>
<organism evidence="5 6">
    <name type="scientific">Gordonia desulfuricans</name>
    <dbReference type="NCBI Taxonomy" id="89051"/>
    <lineage>
        <taxon>Bacteria</taxon>
        <taxon>Bacillati</taxon>
        <taxon>Actinomycetota</taxon>
        <taxon>Actinomycetes</taxon>
        <taxon>Mycobacteriales</taxon>
        <taxon>Gordoniaceae</taxon>
        <taxon>Gordonia</taxon>
    </lineage>
</organism>
<name>A0A7K3LWS9_9ACTN</name>